<gene>
    <name evidence="2" type="ORF">SAMN02583745_01831</name>
</gene>
<evidence type="ECO:0000256" key="1">
    <source>
        <dbReference type="SAM" id="Phobius"/>
    </source>
</evidence>
<feature type="transmembrane region" description="Helical" evidence="1">
    <location>
        <begin position="189"/>
        <end position="206"/>
    </location>
</feature>
<proteinExistence type="predicted"/>
<dbReference type="RefSeq" id="WP_093320011.1">
    <property type="nucleotide sequence ID" value="NZ_FOHV01000013.1"/>
</dbReference>
<protein>
    <submittedName>
        <fullName evidence="2">Uncharacterized protein</fullName>
    </submittedName>
</protein>
<dbReference type="Proteomes" id="UP000242642">
    <property type="component" value="Unassembled WGS sequence"/>
</dbReference>
<name>A0A1I0D239_9GAMM</name>
<organism evidence="2 3">
    <name type="scientific">Thorsellia anophelis DSM 18579</name>
    <dbReference type="NCBI Taxonomy" id="1123402"/>
    <lineage>
        <taxon>Bacteria</taxon>
        <taxon>Pseudomonadati</taxon>
        <taxon>Pseudomonadota</taxon>
        <taxon>Gammaproteobacteria</taxon>
        <taxon>Enterobacterales</taxon>
        <taxon>Thorselliaceae</taxon>
        <taxon>Thorsellia</taxon>
    </lineage>
</organism>
<evidence type="ECO:0000313" key="3">
    <source>
        <dbReference type="Proteomes" id="UP000242642"/>
    </source>
</evidence>
<sequence>MEKFDNLHISRKMTPYEQEVLKKINQLLFHYDIQNNTNQQVQINNNVYTIDFSDSTLSSINNGARYINIDNSNTSILLLPAGFDYIRRVNSAEIVKLYDGNFVTLMLNDKPLFSNETVDSIDKAFQKFQKRVRRFLDGEDNLPQNYHIDVYTRNSNEAEWNAENRNLGFIYPIYFAALFAFLVDSLTSWNWFWIIPLVLVGFILWLNKKITYEFTSYPIFAFQGNMYITSKSMKSKNEGNTSSSDSVPNSPMTIKLENTIIGPVEVPNHWREEIHLTLAKSGCMQQAEYSISQKRMVRFNNSLSLEKEGSQKLLKLWRSHLVMLIFMILLGCYLIVEQTVVNYVLLQYQKYFTHQTPIEVAAVLNELEMMDNAPTSELNQYISQIKNQFYAFNGSVTCMIKTNQYGAPITENCSHMQLVDTHFDKTRYDKLNQLLANSTFNYITIMRAVNSDLTLRLDVTPPILQIADKAIALHSPDIIEAIKLLTTHDNLMNDDALHHSNLNYLLDKENLLRYIEIFYTNADEKNCAKMKEILFNNLLFNSSQALSDWESLIKASDNESIYDLSNQFILVKNSDTYFIHEAKKVHDNAVNNLVNPNKNHPIKTFWMTSKVSDEFYKTVQSSNLSLERLTDQVNFYPLDVIVKIRAIQIKDDKVLLEIEKFDSNLTIRQMIILAFICILFIYLFLNHLVKFILSLRYPKTMTGASSDKNQLGMNSTSVSNRFNITKDKPKLDLQGKHSK</sequence>
<keyword evidence="1" id="KW-0472">Membrane</keyword>
<dbReference type="EMBL" id="FOHV01000013">
    <property type="protein sequence ID" value="SET26142.1"/>
    <property type="molecule type" value="Genomic_DNA"/>
</dbReference>
<reference evidence="3" key="1">
    <citation type="submission" date="2016-10" db="EMBL/GenBank/DDBJ databases">
        <authorList>
            <person name="Varghese N."/>
            <person name="Submissions S."/>
        </authorList>
    </citation>
    <scope>NUCLEOTIDE SEQUENCE [LARGE SCALE GENOMIC DNA]</scope>
    <source>
        <strain evidence="3">DSM 18579</strain>
    </source>
</reference>
<evidence type="ECO:0000313" key="2">
    <source>
        <dbReference type="EMBL" id="SET26142.1"/>
    </source>
</evidence>
<feature type="transmembrane region" description="Helical" evidence="1">
    <location>
        <begin position="670"/>
        <end position="689"/>
    </location>
</feature>
<accession>A0A1I0D239</accession>
<keyword evidence="3" id="KW-1185">Reference proteome</keyword>
<keyword evidence="1" id="KW-0812">Transmembrane</keyword>
<dbReference type="AlphaFoldDB" id="A0A1I0D239"/>
<feature type="transmembrane region" description="Helical" evidence="1">
    <location>
        <begin position="316"/>
        <end position="336"/>
    </location>
</feature>
<feature type="transmembrane region" description="Helical" evidence="1">
    <location>
        <begin position="166"/>
        <end position="183"/>
    </location>
</feature>
<keyword evidence="1" id="KW-1133">Transmembrane helix</keyword>